<dbReference type="RefSeq" id="WP_186934870.1">
    <property type="nucleotide sequence ID" value="NZ_JACOPS010000001.1"/>
</dbReference>
<accession>A0ABR7HJA5</accession>
<dbReference type="InterPro" id="IPR000182">
    <property type="entry name" value="GNAT_dom"/>
</dbReference>
<comment type="caution">
    <text evidence="2">The sequence shown here is derived from an EMBL/GenBank/DDBJ whole genome shotgun (WGS) entry which is preliminary data.</text>
</comment>
<gene>
    <name evidence="2" type="ORF">H8R91_03455</name>
</gene>
<reference evidence="2 3" key="1">
    <citation type="submission" date="2020-08" db="EMBL/GenBank/DDBJ databases">
        <title>Genome public.</title>
        <authorList>
            <person name="Liu C."/>
            <person name="Sun Q."/>
        </authorList>
    </citation>
    <scope>NUCLEOTIDE SEQUENCE [LARGE SCALE GENOMIC DNA]</scope>
    <source>
        <strain evidence="2 3">NSJ-71</strain>
    </source>
</reference>
<dbReference type="SUPFAM" id="SSF55729">
    <property type="entry name" value="Acyl-CoA N-acyltransferases (Nat)"/>
    <property type="match status" value="1"/>
</dbReference>
<dbReference type="InterPro" id="IPR013653">
    <property type="entry name" value="GCN5-like_dom"/>
</dbReference>
<proteinExistence type="predicted"/>
<keyword evidence="3" id="KW-1185">Reference proteome</keyword>
<feature type="domain" description="N-acetyltransferase" evidence="1">
    <location>
        <begin position="122"/>
        <end position="258"/>
    </location>
</feature>
<protein>
    <submittedName>
        <fullName evidence="2">GNAT family N-acetyltransferase</fullName>
    </submittedName>
</protein>
<sequence>MILTADNYEELISTIESLDALDPFACRIISLCTSYQPVLPFVDYWTVFDDKTKNPTGAIARNGTDFILFLTDKSDINEVSSFMRVAGAASVICSNKYNLDLFGYEKSQGPILVRKEELSESDNLRIDTPQIKEAYELIAKAADKYFTPPKFEDFYVDINHKLRHGTMRLLGLYDGNDLASVAMTVAESRQGAVIGAVACLPKFRNKGYGTYIVNHLTNILVKEGKRVFVHRAEQANKAFYDYLKFKCFDSWSEYHFKG</sequence>
<organism evidence="2 3">
    <name type="scientific">Ruminococcus intestinalis</name>
    <dbReference type="NCBI Taxonomy" id="2763066"/>
    <lineage>
        <taxon>Bacteria</taxon>
        <taxon>Bacillati</taxon>
        <taxon>Bacillota</taxon>
        <taxon>Clostridia</taxon>
        <taxon>Eubacteriales</taxon>
        <taxon>Oscillospiraceae</taxon>
        <taxon>Ruminococcus</taxon>
    </lineage>
</organism>
<dbReference type="Gene3D" id="3.40.630.30">
    <property type="match status" value="1"/>
</dbReference>
<dbReference type="Proteomes" id="UP000636755">
    <property type="component" value="Unassembled WGS sequence"/>
</dbReference>
<name>A0ABR7HJA5_9FIRM</name>
<dbReference type="CDD" id="cd04301">
    <property type="entry name" value="NAT_SF"/>
    <property type="match status" value="1"/>
</dbReference>
<dbReference type="PROSITE" id="PS51186">
    <property type="entry name" value="GNAT"/>
    <property type="match status" value="1"/>
</dbReference>
<evidence type="ECO:0000313" key="2">
    <source>
        <dbReference type="EMBL" id="MBC5727603.1"/>
    </source>
</evidence>
<evidence type="ECO:0000259" key="1">
    <source>
        <dbReference type="PROSITE" id="PS51186"/>
    </source>
</evidence>
<dbReference type="InterPro" id="IPR016181">
    <property type="entry name" value="Acyl_CoA_acyltransferase"/>
</dbReference>
<dbReference type="EMBL" id="JACOPS010000001">
    <property type="protein sequence ID" value="MBC5727603.1"/>
    <property type="molecule type" value="Genomic_DNA"/>
</dbReference>
<dbReference type="Pfam" id="PF08445">
    <property type="entry name" value="FR47"/>
    <property type="match status" value="1"/>
</dbReference>
<evidence type="ECO:0000313" key="3">
    <source>
        <dbReference type="Proteomes" id="UP000636755"/>
    </source>
</evidence>